<feature type="domain" description="Homocysteine biosynthesis enzyme sulfur-incorporation" evidence="2">
    <location>
        <begin position="20"/>
        <end position="373"/>
    </location>
</feature>
<evidence type="ECO:0000259" key="2">
    <source>
        <dbReference type="Pfam" id="PF01837"/>
    </source>
</evidence>
<feature type="region of interest" description="Disordered" evidence="1">
    <location>
        <begin position="383"/>
        <end position="403"/>
    </location>
</feature>
<dbReference type="AlphaFoldDB" id="A0LH51"/>
<dbReference type="EMBL" id="CP000478">
    <property type="protein sequence ID" value="ABK16753.1"/>
    <property type="molecule type" value="Genomic_DNA"/>
</dbReference>
<evidence type="ECO:0000313" key="4">
    <source>
        <dbReference type="Proteomes" id="UP000001784"/>
    </source>
</evidence>
<dbReference type="Pfam" id="PF01837">
    <property type="entry name" value="HcyBio"/>
    <property type="match status" value="1"/>
</dbReference>
<dbReference type="KEGG" id="sfu:Sfum_1059"/>
<dbReference type="RefSeq" id="WP_011697924.1">
    <property type="nucleotide sequence ID" value="NC_008554.1"/>
</dbReference>
<accession>A0LH51</accession>
<protein>
    <recommendedName>
        <fullName evidence="2">Homocysteine biosynthesis enzyme sulfur-incorporation domain-containing protein</fullName>
    </recommendedName>
</protein>
<dbReference type="Proteomes" id="UP000001784">
    <property type="component" value="Chromosome"/>
</dbReference>
<keyword evidence="4" id="KW-1185">Reference proteome</keyword>
<dbReference type="InParanoid" id="A0LH51"/>
<dbReference type="InterPro" id="IPR002708">
    <property type="entry name" value="HcyBio"/>
</dbReference>
<gene>
    <name evidence="3" type="ordered locus">Sfum_1059</name>
</gene>
<evidence type="ECO:0000313" key="3">
    <source>
        <dbReference type="EMBL" id="ABK16753.1"/>
    </source>
</evidence>
<dbReference type="HOGENOM" id="CLU_043239_0_0_7"/>
<name>A0LH51_SYNFM</name>
<dbReference type="OrthoDB" id="9765041at2"/>
<evidence type="ECO:0000256" key="1">
    <source>
        <dbReference type="SAM" id="MobiDB-lite"/>
    </source>
</evidence>
<proteinExistence type="predicted"/>
<reference evidence="3 4" key="1">
    <citation type="submission" date="2006-10" db="EMBL/GenBank/DDBJ databases">
        <title>Complete sequence of Syntrophobacter fumaroxidans MPOB.</title>
        <authorList>
            <consortium name="US DOE Joint Genome Institute"/>
            <person name="Copeland A."/>
            <person name="Lucas S."/>
            <person name="Lapidus A."/>
            <person name="Barry K."/>
            <person name="Detter J.C."/>
            <person name="Glavina del Rio T."/>
            <person name="Hammon N."/>
            <person name="Israni S."/>
            <person name="Pitluck S."/>
            <person name="Goltsman E.G."/>
            <person name="Martinez M."/>
            <person name="Schmutz J."/>
            <person name="Larimer F."/>
            <person name="Land M."/>
            <person name="Hauser L."/>
            <person name="Kyrpides N."/>
            <person name="Kim E."/>
            <person name="Boone D.R."/>
            <person name="Brockman F."/>
            <person name="Culley D."/>
            <person name="Ferry J."/>
            <person name="Gunsalus R."/>
            <person name="McInerney M.J."/>
            <person name="Morrison M."/>
            <person name="Plugge C."/>
            <person name="Rohlin L."/>
            <person name="Scholten J."/>
            <person name="Sieber J."/>
            <person name="Stams A.J.M."/>
            <person name="Worm P."/>
            <person name="Henstra A.M."/>
            <person name="Richardson P."/>
        </authorList>
    </citation>
    <scope>NUCLEOTIDE SEQUENCE [LARGE SCALE GENOMIC DNA]</scope>
    <source>
        <strain evidence="4">DSM 10017 / MPOB</strain>
    </source>
</reference>
<sequence length="403" mass="43745">MASVQKSYQEINEKIRQGKAVVVTAEEMVGIVRKKGAVRAARQVDVVTTGTFAPMCSSGAFINFGHTQPPIKASKVWLNDVPAYGGLAAVDVYLGATEPTFDDPLNKVRPGAFEYGGGHVIHDLVAGKSVRLRAEAYGTDCYPNRQVDMTVTLADLKYALLCNPRNAYQNYNCAVNLSERTIFTYMGTLKPRMGNANYSTSGQLSPLLNDPYYRTLGLGTRIFLGGAQGYIVWPGSQHNPDVPRGPNGVPRSPAGTLMVLGDLKQMLPRWLLGVSLQGYGCSLSVGLGIPIPILDEEMAFYAGVSDDDIVTQVKDYSFTRSDPLGEVNYAQLKSGTIRIEGHDVPTVPLSSYVRAKEIATILKEWIREGSFLLGEPQHFLPTVPRPGSVMRPEEAGRPADSSA</sequence>
<dbReference type="eggNOG" id="COG1900">
    <property type="taxonomic scope" value="Bacteria"/>
</dbReference>
<organism evidence="3 4">
    <name type="scientific">Syntrophobacter fumaroxidans (strain DSM 10017 / MPOB)</name>
    <dbReference type="NCBI Taxonomy" id="335543"/>
    <lineage>
        <taxon>Bacteria</taxon>
        <taxon>Pseudomonadati</taxon>
        <taxon>Thermodesulfobacteriota</taxon>
        <taxon>Syntrophobacteria</taxon>
        <taxon>Syntrophobacterales</taxon>
        <taxon>Syntrophobacteraceae</taxon>
        <taxon>Syntrophobacter</taxon>
    </lineage>
</organism>
<dbReference type="STRING" id="335543.Sfum_1059"/>